<dbReference type="GeneID" id="6920733"/>
<proteinExistence type="predicted"/>
<reference evidence="1 2" key="1">
    <citation type="submission" date="2008-06" db="EMBL/GenBank/DDBJ databases">
        <authorList>
            <person name="Smith A.L."/>
            <person name="Paladin E.C."/>
            <person name="Jacobs-Sera D."/>
            <person name="Hendirx R.W."/>
            <person name="Hatfull G.F."/>
        </authorList>
    </citation>
    <scope>NUCLEOTIDE SEQUENCE [LARGE SCALE GENOMIC DNA]</scope>
</reference>
<dbReference type="RefSeq" id="YP_002224947.1">
    <property type="nucleotide sequence ID" value="NC_011273.1"/>
</dbReference>
<gene>
    <name evidence="1" type="primary">29</name>
    <name evidence="1" type="ORF">MYRNA_29</name>
</gene>
<protein>
    <submittedName>
        <fullName evidence="1">Uncharacterized protein</fullName>
    </submittedName>
</protein>
<dbReference type="KEGG" id="vg:6920733"/>
<evidence type="ECO:0000313" key="2">
    <source>
        <dbReference type="Proteomes" id="UP000001849"/>
    </source>
</evidence>
<sequence>MAANKYKLNWKTETNTSAHGGVKVATTHFGVVYRLMKDNGGDAQGWHATVTVPRHSGIGPQTVALASGVTFAEARKAAQDDATRSGGR</sequence>
<evidence type="ECO:0000313" key="1">
    <source>
        <dbReference type="EMBL" id="ACH62037.1"/>
    </source>
</evidence>
<dbReference type="Proteomes" id="UP000001849">
    <property type="component" value="Segment"/>
</dbReference>
<name>B5LJ40_9CAUD</name>
<dbReference type="EMBL" id="EU826466">
    <property type="protein sequence ID" value="ACH62037.1"/>
    <property type="molecule type" value="Genomic_DNA"/>
</dbReference>
<keyword evidence="2" id="KW-1185">Reference proteome</keyword>
<organism evidence="1 2">
    <name type="scientific">Mycobacterium phage Myrna</name>
    <dbReference type="NCBI Taxonomy" id="546805"/>
    <lineage>
        <taxon>Viruses</taxon>
        <taxon>Duplodnaviria</taxon>
        <taxon>Heunggongvirae</taxon>
        <taxon>Uroviricota</taxon>
        <taxon>Caudoviricetes</taxon>
        <taxon>Ceeclamvirinae</taxon>
        <taxon>Myrnavirus</taxon>
        <taxon>Myrnavirus myrna</taxon>
    </lineage>
</organism>
<accession>B5LJ40</accession>